<protein>
    <recommendedName>
        <fullName evidence="1">SGNH hydrolase-type esterase domain-containing protein</fullName>
    </recommendedName>
</protein>
<dbReference type="PANTHER" id="PTHR30383">
    <property type="entry name" value="THIOESTERASE 1/PROTEASE 1/LYSOPHOSPHOLIPASE L1"/>
    <property type="match status" value="1"/>
</dbReference>
<dbReference type="Proteomes" id="UP000664795">
    <property type="component" value="Unassembled WGS sequence"/>
</dbReference>
<dbReference type="Gene3D" id="3.40.50.1110">
    <property type="entry name" value="SGNH hydrolase"/>
    <property type="match status" value="1"/>
</dbReference>
<dbReference type="InterPro" id="IPR013830">
    <property type="entry name" value="SGNH_hydro"/>
</dbReference>
<dbReference type="EMBL" id="JAFMYU010000019">
    <property type="protein sequence ID" value="MBO0933424.1"/>
    <property type="molecule type" value="Genomic_DNA"/>
</dbReference>
<feature type="domain" description="SGNH hydrolase-type esterase" evidence="1">
    <location>
        <begin position="47"/>
        <end position="216"/>
    </location>
</feature>
<evidence type="ECO:0000313" key="2">
    <source>
        <dbReference type="EMBL" id="MBO0933424.1"/>
    </source>
</evidence>
<dbReference type="PANTHER" id="PTHR30383:SF5">
    <property type="entry name" value="SGNH HYDROLASE-TYPE ESTERASE DOMAIN-CONTAINING PROTEIN"/>
    <property type="match status" value="1"/>
</dbReference>
<dbReference type="GO" id="GO:0004622">
    <property type="term" value="F:phosphatidylcholine lysophospholipase activity"/>
    <property type="evidence" value="ECO:0007669"/>
    <property type="project" value="TreeGrafter"/>
</dbReference>
<reference evidence="2 3" key="1">
    <citation type="submission" date="2021-03" db="EMBL/GenBank/DDBJ databases">
        <title>Fibrella sp. HMF5036 genome sequencing and assembly.</title>
        <authorList>
            <person name="Kang H."/>
            <person name="Kim H."/>
            <person name="Bae S."/>
            <person name="Joh K."/>
        </authorList>
    </citation>
    <scope>NUCLEOTIDE SEQUENCE [LARGE SCALE GENOMIC DNA]</scope>
    <source>
        <strain evidence="2 3">HMF5036</strain>
    </source>
</reference>
<sequence>MWYVIVGLLLSIPVGVYFWLRSKVLHHRPENYPNTALKLADKQVVVCIGDSITHGNTGANYVDLLATTFADRPWQFFNAGRNADLTYTLLDRLDDVIQLQPDLVTVLIGTNDVNATLSQWRLKEYRDIGRIDPGVTPSFESFQANYRQIISRLRAETKARIALASLPVMGEDLTHEANLRADSYSLFIKQLCIDEGLTYLPVREEMKAYLGDFPTKRRYGYEAARRLLTVSVARHYLFGHSWDQICAANGNQLTQDMLHFNSIGARIIAGLITPFLQTLQPQPATAL</sequence>
<name>A0A939G749_9BACT</name>
<organism evidence="2 3">
    <name type="scientific">Fibrella aquatilis</name>
    <dbReference type="NCBI Taxonomy" id="2817059"/>
    <lineage>
        <taxon>Bacteria</taxon>
        <taxon>Pseudomonadati</taxon>
        <taxon>Bacteroidota</taxon>
        <taxon>Cytophagia</taxon>
        <taxon>Cytophagales</taxon>
        <taxon>Spirosomataceae</taxon>
        <taxon>Fibrella</taxon>
    </lineage>
</organism>
<comment type="caution">
    <text evidence="2">The sequence shown here is derived from an EMBL/GenBank/DDBJ whole genome shotgun (WGS) entry which is preliminary data.</text>
</comment>
<dbReference type="RefSeq" id="WP_207337390.1">
    <property type="nucleotide sequence ID" value="NZ_JAFMYU010000019.1"/>
</dbReference>
<keyword evidence="3" id="KW-1185">Reference proteome</keyword>
<dbReference type="InterPro" id="IPR036514">
    <property type="entry name" value="SGNH_hydro_sf"/>
</dbReference>
<gene>
    <name evidence="2" type="ORF">J2I48_20605</name>
</gene>
<accession>A0A939G749</accession>
<dbReference type="Pfam" id="PF13472">
    <property type="entry name" value="Lipase_GDSL_2"/>
    <property type="match status" value="1"/>
</dbReference>
<evidence type="ECO:0000259" key="1">
    <source>
        <dbReference type="Pfam" id="PF13472"/>
    </source>
</evidence>
<dbReference type="InterPro" id="IPR051532">
    <property type="entry name" value="Ester_Hydrolysis_Enzymes"/>
</dbReference>
<dbReference type="SUPFAM" id="SSF52266">
    <property type="entry name" value="SGNH hydrolase"/>
    <property type="match status" value="1"/>
</dbReference>
<evidence type="ECO:0000313" key="3">
    <source>
        <dbReference type="Proteomes" id="UP000664795"/>
    </source>
</evidence>
<dbReference type="AlphaFoldDB" id="A0A939G749"/>
<proteinExistence type="predicted"/>